<dbReference type="Pfam" id="PF23500">
    <property type="entry name" value="DUF7133"/>
    <property type="match status" value="1"/>
</dbReference>
<protein>
    <submittedName>
        <fullName evidence="2">Large, multifunctional secreted protein</fullName>
    </submittedName>
</protein>
<comment type="caution">
    <text evidence="2">The sequence shown here is derived from an EMBL/GenBank/DDBJ whole genome shotgun (WGS) entry which is preliminary data.</text>
</comment>
<proteinExistence type="predicted"/>
<evidence type="ECO:0000313" key="2">
    <source>
        <dbReference type="EMBL" id="EMI18400.1"/>
    </source>
</evidence>
<dbReference type="InterPro" id="IPR011041">
    <property type="entry name" value="Quinoprot_gluc/sorb_DH_b-prop"/>
</dbReference>
<name>M5RGF4_9BACT</name>
<dbReference type="InterPro" id="IPR011042">
    <property type="entry name" value="6-blade_b-propeller_TolB-like"/>
</dbReference>
<feature type="non-terminal residue" evidence="2">
    <location>
        <position position="266"/>
    </location>
</feature>
<dbReference type="SUPFAM" id="SSF50952">
    <property type="entry name" value="Soluble quinoprotein glucose dehydrogenase"/>
    <property type="match status" value="1"/>
</dbReference>
<keyword evidence="3" id="KW-1185">Reference proteome</keyword>
<dbReference type="EMBL" id="ANOG01000674">
    <property type="protein sequence ID" value="EMI18400.1"/>
    <property type="molecule type" value="Genomic_DNA"/>
</dbReference>
<gene>
    <name evidence="2" type="ORF">RMSM_04691</name>
</gene>
<dbReference type="PANTHER" id="PTHR33546:SF1">
    <property type="entry name" value="LARGE, MULTIFUNCTIONAL SECRETED PROTEIN"/>
    <property type="match status" value="1"/>
</dbReference>
<dbReference type="Gene3D" id="2.120.10.30">
    <property type="entry name" value="TolB, C-terminal domain"/>
    <property type="match status" value="1"/>
</dbReference>
<dbReference type="PANTHER" id="PTHR33546">
    <property type="entry name" value="LARGE, MULTIFUNCTIONAL SECRETED PROTEIN-RELATED"/>
    <property type="match status" value="1"/>
</dbReference>
<evidence type="ECO:0000313" key="3">
    <source>
        <dbReference type="Proteomes" id="UP000011991"/>
    </source>
</evidence>
<reference evidence="2 3" key="1">
    <citation type="journal article" date="2013" name="Mar. Genomics">
        <title>Expression of sulfatases in Rhodopirellula baltica and the diversity of sulfatases in the genus Rhodopirellula.</title>
        <authorList>
            <person name="Wegner C.E."/>
            <person name="Richter-Heitmann T."/>
            <person name="Klindworth A."/>
            <person name="Klockow C."/>
            <person name="Richter M."/>
            <person name="Achstetter T."/>
            <person name="Glockner F.O."/>
            <person name="Harder J."/>
        </authorList>
    </citation>
    <scope>NUCLEOTIDE SEQUENCE [LARGE SCALE GENOMIC DNA]</scope>
    <source>
        <strain evidence="2 3">SM1</strain>
    </source>
</reference>
<dbReference type="Proteomes" id="UP000011991">
    <property type="component" value="Unassembled WGS sequence"/>
</dbReference>
<feature type="domain" description="DUF7133" evidence="1">
    <location>
        <begin position="122"/>
        <end position="252"/>
    </location>
</feature>
<dbReference type="AlphaFoldDB" id="M5RGF4"/>
<sequence length="266" mass="29735">MVNANFAPNPYRSLFALQSVVTRRFRQTYFSSFDSVAPPMNLFQRFTASSLFLLCVTPLVDAQDLPKESDYYTITTFETPQDETIEACGFELLDDGRLAVCSRRGDIFAVNDPFAKEVSQSQFKLYARGLHEPLSLASRDGWLYAVQRPEVTRMKDTDGDGAADVFETYADGWGISSDYHEYAFGSKFDQDGNLIVTLCLTGSFSSTVPYRGWAMKITPEGETIPFCSGVRSPGGVGANLEGDVFYTDNQGPWNGTCGLKWLRPWW</sequence>
<accession>M5RGF4</accession>
<dbReference type="InterPro" id="IPR055557">
    <property type="entry name" value="DUF7133"/>
</dbReference>
<evidence type="ECO:0000259" key="1">
    <source>
        <dbReference type="Pfam" id="PF23500"/>
    </source>
</evidence>
<organism evidence="2 3">
    <name type="scientific">Rhodopirellula maiorica SM1</name>
    <dbReference type="NCBI Taxonomy" id="1265738"/>
    <lineage>
        <taxon>Bacteria</taxon>
        <taxon>Pseudomonadati</taxon>
        <taxon>Planctomycetota</taxon>
        <taxon>Planctomycetia</taxon>
        <taxon>Pirellulales</taxon>
        <taxon>Pirellulaceae</taxon>
        <taxon>Novipirellula</taxon>
    </lineage>
</organism>